<organism evidence="1 2">
    <name type="scientific">Dreissena polymorpha</name>
    <name type="common">Zebra mussel</name>
    <name type="synonym">Mytilus polymorpha</name>
    <dbReference type="NCBI Taxonomy" id="45954"/>
    <lineage>
        <taxon>Eukaryota</taxon>
        <taxon>Metazoa</taxon>
        <taxon>Spiralia</taxon>
        <taxon>Lophotrochozoa</taxon>
        <taxon>Mollusca</taxon>
        <taxon>Bivalvia</taxon>
        <taxon>Autobranchia</taxon>
        <taxon>Heteroconchia</taxon>
        <taxon>Euheterodonta</taxon>
        <taxon>Imparidentia</taxon>
        <taxon>Neoheterodontei</taxon>
        <taxon>Myida</taxon>
        <taxon>Dreissenoidea</taxon>
        <taxon>Dreissenidae</taxon>
        <taxon>Dreissena</taxon>
    </lineage>
</organism>
<comment type="caution">
    <text evidence="1">The sequence shown here is derived from an EMBL/GenBank/DDBJ whole genome shotgun (WGS) entry which is preliminary data.</text>
</comment>
<evidence type="ECO:0000313" key="2">
    <source>
        <dbReference type="Proteomes" id="UP000828390"/>
    </source>
</evidence>
<name>A0A9D4JMN5_DREPO</name>
<accession>A0A9D4JMN5</accession>
<gene>
    <name evidence="1" type="ORF">DPMN_141516</name>
</gene>
<protein>
    <submittedName>
        <fullName evidence="1">Uncharacterized protein</fullName>
    </submittedName>
</protein>
<evidence type="ECO:0000313" key="1">
    <source>
        <dbReference type="EMBL" id="KAH3813067.1"/>
    </source>
</evidence>
<reference evidence="1" key="1">
    <citation type="journal article" date="2019" name="bioRxiv">
        <title>The Genome of the Zebra Mussel, Dreissena polymorpha: A Resource for Invasive Species Research.</title>
        <authorList>
            <person name="McCartney M.A."/>
            <person name="Auch B."/>
            <person name="Kono T."/>
            <person name="Mallez S."/>
            <person name="Zhang Y."/>
            <person name="Obille A."/>
            <person name="Becker A."/>
            <person name="Abrahante J.E."/>
            <person name="Garbe J."/>
            <person name="Badalamenti J.P."/>
            <person name="Herman A."/>
            <person name="Mangelson H."/>
            <person name="Liachko I."/>
            <person name="Sullivan S."/>
            <person name="Sone E.D."/>
            <person name="Koren S."/>
            <person name="Silverstein K.A.T."/>
            <person name="Beckman K.B."/>
            <person name="Gohl D.M."/>
        </authorList>
    </citation>
    <scope>NUCLEOTIDE SEQUENCE</scope>
    <source>
        <strain evidence="1">Duluth1</strain>
        <tissue evidence="1">Whole animal</tissue>
    </source>
</reference>
<keyword evidence="2" id="KW-1185">Reference proteome</keyword>
<dbReference type="EMBL" id="JAIWYP010000006">
    <property type="protein sequence ID" value="KAH3813067.1"/>
    <property type="molecule type" value="Genomic_DNA"/>
</dbReference>
<proteinExistence type="predicted"/>
<dbReference type="AlphaFoldDB" id="A0A9D4JMN5"/>
<sequence length="79" mass="8822">MQIGLVKRFQEAIVADIEDDVLLGYDVLGIADSPADIILSRGTISLDSQEISCLQRRLRQIRQVTVADNVLVPEFDPRL</sequence>
<dbReference type="Proteomes" id="UP000828390">
    <property type="component" value="Unassembled WGS sequence"/>
</dbReference>
<reference evidence="1" key="2">
    <citation type="submission" date="2020-11" db="EMBL/GenBank/DDBJ databases">
        <authorList>
            <person name="McCartney M.A."/>
            <person name="Auch B."/>
            <person name="Kono T."/>
            <person name="Mallez S."/>
            <person name="Becker A."/>
            <person name="Gohl D.M."/>
            <person name="Silverstein K.A.T."/>
            <person name="Koren S."/>
            <person name="Bechman K.B."/>
            <person name="Herman A."/>
            <person name="Abrahante J.E."/>
            <person name="Garbe J."/>
        </authorList>
    </citation>
    <scope>NUCLEOTIDE SEQUENCE</scope>
    <source>
        <strain evidence="1">Duluth1</strain>
        <tissue evidence="1">Whole animal</tissue>
    </source>
</reference>